<dbReference type="GO" id="GO:0003824">
    <property type="term" value="F:catalytic activity"/>
    <property type="evidence" value="ECO:0007669"/>
    <property type="project" value="InterPro"/>
</dbReference>
<dbReference type="Gene3D" id="3.40.50.280">
    <property type="entry name" value="Cobalamin-binding domain"/>
    <property type="match status" value="1"/>
</dbReference>
<keyword evidence="7" id="KW-0411">Iron-sulfur</keyword>
<dbReference type="GO" id="GO:0031419">
    <property type="term" value="F:cobalamin binding"/>
    <property type="evidence" value="ECO:0007669"/>
    <property type="project" value="InterPro"/>
</dbReference>
<dbReference type="Pfam" id="PF02310">
    <property type="entry name" value="B12-binding"/>
    <property type="match status" value="1"/>
</dbReference>
<dbReference type="InterPro" id="IPR034466">
    <property type="entry name" value="Methyltransferase_Class_B"/>
</dbReference>
<dbReference type="PROSITE" id="PS51918">
    <property type="entry name" value="RADICAL_SAM"/>
    <property type="match status" value="1"/>
</dbReference>
<evidence type="ECO:0000313" key="10">
    <source>
        <dbReference type="EMBL" id="BCI88173.1"/>
    </source>
</evidence>
<feature type="domain" description="Radical SAM core" evidence="9">
    <location>
        <begin position="166"/>
        <end position="411"/>
    </location>
</feature>
<evidence type="ECO:0000313" key="11">
    <source>
        <dbReference type="Proteomes" id="UP000516380"/>
    </source>
</evidence>
<dbReference type="SUPFAM" id="SSF102114">
    <property type="entry name" value="Radical SAM enzymes"/>
    <property type="match status" value="1"/>
</dbReference>
<dbReference type="PANTHER" id="PTHR43409">
    <property type="entry name" value="ANAEROBIC MAGNESIUM-PROTOPORPHYRIN IX MONOMETHYL ESTER CYCLASE-RELATED"/>
    <property type="match status" value="1"/>
</dbReference>
<dbReference type="GO" id="GO:0051539">
    <property type="term" value="F:4 iron, 4 sulfur cluster binding"/>
    <property type="evidence" value="ECO:0007669"/>
    <property type="project" value="UniProtKB-KW"/>
</dbReference>
<dbReference type="InterPro" id="IPR006158">
    <property type="entry name" value="Cobalamin-bd"/>
</dbReference>
<protein>
    <submittedName>
        <fullName evidence="10">B12-binding domain-containing radical SAM protein</fullName>
    </submittedName>
</protein>
<dbReference type="InterPro" id="IPR006638">
    <property type="entry name" value="Elp3/MiaA/NifB-like_rSAM"/>
</dbReference>
<dbReference type="Gene3D" id="3.20.20.70">
    <property type="entry name" value="Aldolase class I"/>
    <property type="match status" value="1"/>
</dbReference>
<dbReference type="SMART" id="SM00729">
    <property type="entry name" value="Elp3"/>
    <property type="match status" value="1"/>
</dbReference>
<dbReference type="Proteomes" id="UP000516380">
    <property type="component" value="Chromosome"/>
</dbReference>
<dbReference type="GO" id="GO:0005829">
    <property type="term" value="C:cytosol"/>
    <property type="evidence" value="ECO:0007669"/>
    <property type="project" value="TreeGrafter"/>
</dbReference>
<dbReference type="InterPro" id="IPR051198">
    <property type="entry name" value="BchE-like"/>
</dbReference>
<dbReference type="EMBL" id="AP023343">
    <property type="protein sequence ID" value="BCI88173.1"/>
    <property type="molecule type" value="Genomic_DNA"/>
</dbReference>
<keyword evidence="3" id="KW-0808">Transferase</keyword>
<keyword evidence="2" id="KW-0489">Methyltransferase</keyword>
<dbReference type="AlphaFoldDB" id="A0A7G1ID18"/>
<name>A0A7G1ID18_MYCKA</name>
<keyword evidence="4" id="KW-0949">S-adenosyl-L-methionine</keyword>
<keyword evidence="6" id="KW-0408">Iron</keyword>
<dbReference type="PANTHER" id="PTHR43409:SF7">
    <property type="entry name" value="BLL1977 PROTEIN"/>
    <property type="match status" value="1"/>
</dbReference>
<dbReference type="CDD" id="cd02068">
    <property type="entry name" value="radical_SAM_B12_BD"/>
    <property type="match status" value="1"/>
</dbReference>
<evidence type="ECO:0000259" key="9">
    <source>
        <dbReference type="PROSITE" id="PS51918"/>
    </source>
</evidence>
<dbReference type="Pfam" id="PF04055">
    <property type="entry name" value="Radical_SAM"/>
    <property type="match status" value="1"/>
</dbReference>
<gene>
    <name evidence="10" type="ORF">NIIDMKKI_33790</name>
</gene>
<accession>A0A7G1ID18</accession>
<dbReference type="CDD" id="cd01335">
    <property type="entry name" value="Radical_SAM"/>
    <property type="match status" value="1"/>
</dbReference>
<feature type="domain" description="B12-binding" evidence="8">
    <location>
        <begin position="1"/>
        <end position="127"/>
    </location>
</feature>
<reference evidence="10 11" key="1">
    <citation type="submission" date="2020-07" db="EMBL/GenBank/DDBJ databases">
        <title>Mycobacterium kansasii (former subtype) with zoonotic potential isolated from diseased indoor pet cat, Japan.</title>
        <authorList>
            <person name="Fukano H."/>
            <person name="Terazono T."/>
            <person name="Hoshino Y."/>
        </authorList>
    </citation>
    <scope>NUCLEOTIDE SEQUENCE [LARGE SCALE GENOMIC DNA]</scope>
    <source>
        <strain evidence="10 11">Kuro-I</strain>
    </source>
</reference>
<dbReference type="InterPro" id="IPR013785">
    <property type="entry name" value="Aldolase_TIM"/>
</dbReference>
<sequence length="442" mass="48867">MEHLGMMSIKAYAASQGLDIATVNGLVAGHVGVEQTWQAMRDVARVAGTPGLVGLSCIDTFAEVLWLAQRARESWPGVQIALGNVIATLNYERILRQYDCFDFVVVGDGEVGFTQLALAVANGDEIADVPGVARRDARGQIVCSPSTLVDLDRLPRAAREELPTVLADGFSAAVFTTRGCPYRCTFCGTGAMSAILGRNSYRAKSVDSVVDEITYLVSDFDINFVSITDDLFVSKHPGSQQRAVEFASAILRRGIDVNFMVDIRLDSVVDLDVFRHLHQAGLRRVFVGIETGSYEQLRAYRKQIINRGQDPAETINALLRLGIDVIPGTIMFHPTVRPEELRETARLLRATRYRHPFKFLSKITPYPGTPLYQAYSAAGYLTDEWPLGQWEFADPEAARVYADLVARIASDAEITFDEAEAFFLARLDEWDNTAVDDEALRC</sequence>
<evidence type="ECO:0000256" key="7">
    <source>
        <dbReference type="ARBA" id="ARBA00023014"/>
    </source>
</evidence>
<keyword evidence="5" id="KW-0479">Metal-binding</keyword>
<evidence type="ECO:0000256" key="2">
    <source>
        <dbReference type="ARBA" id="ARBA00022603"/>
    </source>
</evidence>
<evidence type="ECO:0000259" key="8">
    <source>
        <dbReference type="PROSITE" id="PS51332"/>
    </source>
</evidence>
<dbReference type="PROSITE" id="PS51332">
    <property type="entry name" value="B12_BINDING"/>
    <property type="match status" value="1"/>
</dbReference>
<evidence type="ECO:0000256" key="5">
    <source>
        <dbReference type="ARBA" id="ARBA00022723"/>
    </source>
</evidence>
<organism evidence="10 11">
    <name type="scientific">Mycobacterium kansasii</name>
    <dbReference type="NCBI Taxonomy" id="1768"/>
    <lineage>
        <taxon>Bacteria</taxon>
        <taxon>Bacillati</taxon>
        <taxon>Actinomycetota</taxon>
        <taxon>Actinomycetes</taxon>
        <taxon>Mycobacteriales</taxon>
        <taxon>Mycobacteriaceae</taxon>
        <taxon>Mycobacterium</taxon>
    </lineage>
</organism>
<dbReference type="SFLD" id="SFLDG01123">
    <property type="entry name" value="methyltransferase_(Class_B)"/>
    <property type="match status" value="1"/>
</dbReference>
<proteinExistence type="predicted"/>
<keyword evidence="11" id="KW-1185">Reference proteome</keyword>
<evidence type="ECO:0000256" key="3">
    <source>
        <dbReference type="ARBA" id="ARBA00022679"/>
    </source>
</evidence>
<dbReference type="InterPro" id="IPR007197">
    <property type="entry name" value="rSAM"/>
</dbReference>
<dbReference type="InterPro" id="IPR058240">
    <property type="entry name" value="rSAM_sf"/>
</dbReference>
<evidence type="ECO:0000256" key="1">
    <source>
        <dbReference type="ARBA" id="ARBA00001966"/>
    </source>
</evidence>
<dbReference type="SFLD" id="SFLDS00029">
    <property type="entry name" value="Radical_SAM"/>
    <property type="match status" value="1"/>
</dbReference>
<dbReference type="GO" id="GO:0046872">
    <property type="term" value="F:metal ion binding"/>
    <property type="evidence" value="ECO:0007669"/>
    <property type="project" value="UniProtKB-KW"/>
</dbReference>
<evidence type="ECO:0000256" key="6">
    <source>
        <dbReference type="ARBA" id="ARBA00023004"/>
    </source>
</evidence>
<dbReference type="SFLD" id="SFLDG01082">
    <property type="entry name" value="B12-binding_domain_containing"/>
    <property type="match status" value="1"/>
</dbReference>
<comment type="cofactor">
    <cofactor evidence="1">
        <name>[4Fe-4S] cluster</name>
        <dbReference type="ChEBI" id="CHEBI:49883"/>
    </cofactor>
</comment>
<evidence type="ECO:0000256" key="4">
    <source>
        <dbReference type="ARBA" id="ARBA00022691"/>
    </source>
</evidence>